<protein>
    <recommendedName>
        <fullName evidence="9">Cytochrome P450</fullName>
    </recommendedName>
</protein>
<dbReference type="Pfam" id="PF00067">
    <property type="entry name" value="p450"/>
    <property type="match status" value="1"/>
</dbReference>
<gene>
    <name evidence="7" type="ORF">G7Y89_g10005</name>
</gene>
<evidence type="ECO:0000256" key="4">
    <source>
        <dbReference type="ARBA" id="ARBA00023004"/>
    </source>
</evidence>
<name>A0A8H4RFU0_9HELO</name>
<evidence type="ECO:0000313" key="7">
    <source>
        <dbReference type="EMBL" id="KAF4628143.1"/>
    </source>
</evidence>
<organism evidence="7 8">
    <name type="scientific">Cudoniella acicularis</name>
    <dbReference type="NCBI Taxonomy" id="354080"/>
    <lineage>
        <taxon>Eukaryota</taxon>
        <taxon>Fungi</taxon>
        <taxon>Dikarya</taxon>
        <taxon>Ascomycota</taxon>
        <taxon>Pezizomycotina</taxon>
        <taxon>Leotiomycetes</taxon>
        <taxon>Helotiales</taxon>
        <taxon>Tricladiaceae</taxon>
        <taxon>Cudoniella</taxon>
    </lineage>
</organism>
<evidence type="ECO:0008006" key="9">
    <source>
        <dbReference type="Google" id="ProtNLM"/>
    </source>
</evidence>
<dbReference type="PRINTS" id="PR00385">
    <property type="entry name" value="P450"/>
</dbReference>
<keyword evidence="3 5" id="KW-0479">Metal-binding</keyword>
<comment type="similarity">
    <text evidence="2 6">Belongs to the cytochrome P450 family.</text>
</comment>
<evidence type="ECO:0000256" key="5">
    <source>
        <dbReference type="PIRSR" id="PIRSR602401-1"/>
    </source>
</evidence>
<keyword evidence="4 5" id="KW-0408">Iron</keyword>
<comment type="caution">
    <text evidence="7">The sequence shown here is derived from an EMBL/GenBank/DDBJ whole genome shotgun (WGS) entry which is preliminary data.</text>
</comment>
<dbReference type="PROSITE" id="PS00086">
    <property type="entry name" value="CYTOCHROME_P450"/>
    <property type="match status" value="1"/>
</dbReference>
<keyword evidence="5 6" id="KW-0349">Heme</keyword>
<dbReference type="AlphaFoldDB" id="A0A8H4RFU0"/>
<dbReference type="OrthoDB" id="1470350at2759"/>
<proteinExistence type="inferred from homology"/>
<sequence length="495" mass="55727">MSILQYFVVALPCFLLFLLFLRRDLISTSYWYKRNRALSKIPGPKLASITRLWILKSVYYYGFAEKCVGSIVRIGPNHVLISDPADIRKVLAVGSSYTRGPWFDALKLHHDETNIVCEREPKRHQQKRNILSYGLLGKHSQNLEPTIDFHVREWIKQLGGRCTLETAVPFDVMTTFRFLAVDVLSHLALGKPFGSLKVNKDVHKFISIFEAGTRVQTCLSVLPELKSVLVMLSRIPLLGGYLAPSPGDGSPIGHVLTVIQDVVKDKFAERGPKIEMLDAFIARGLAEKDAMEELLIIMSAGVETTTTAVKAILFLILKTPGVMLKLQKEIDEVILKDSTIPIKETTLHNMPYFQACISEGLRMYPPSFQLRERMTPPSGDQLGDYFIPGGTFIGINSKGVQLTNVVGEDPNSFRPERWLVNDKEQLAQMGRNLELVFNYGSTKCLGMNIALMELDKVVFELFRNFNIKLACKARGVETIPRELLLQIDLKSVKKT</sequence>
<accession>A0A8H4RFU0</accession>
<keyword evidence="6" id="KW-0560">Oxidoreductase</keyword>
<keyword evidence="8" id="KW-1185">Reference proteome</keyword>
<dbReference type="Gene3D" id="1.10.630.10">
    <property type="entry name" value="Cytochrome P450"/>
    <property type="match status" value="1"/>
</dbReference>
<keyword evidence="6" id="KW-0503">Monooxygenase</keyword>
<evidence type="ECO:0000256" key="1">
    <source>
        <dbReference type="ARBA" id="ARBA00001971"/>
    </source>
</evidence>
<reference evidence="7 8" key="1">
    <citation type="submission" date="2020-03" db="EMBL/GenBank/DDBJ databases">
        <title>Draft Genome Sequence of Cudoniella acicularis.</title>
        <authorList>
            <person name="Buettner E."/>
            <person name="Kellner H."/>
        </authorList>
    </citation>
    <scope>NUCLEOTIDE SEQUENCE [LARGE SCALE GENOMIC DNA]</scope>
    <source>
        <strain evidence="7 8">DSM 108380</strain>
    </source>
</reference>
<dbReference type="InterPro" id="IPR036396">
    <property type="entry name" value="Cyt_P450_sf"/>
</dbReference>
<evidence type="ECO:0000256" key="2">
    <source>
        <dbReference type="ARBA" id="ARBA00010617"/>
    </source>
</evidence>
<dbReference type="EMBL" id="JAAMPI010000854">
    <property type="protein sequence ID" value="KAF4628143.1"/>
    <property type="molecule type" value="Genomic_DNA"/>
</dbReference>
<dbReference type="PANTHER" id="PTHR24305">
    <property type="entry name" value="CYTOCHROME P450"/>
    <property type="match status" value="1"/>
</dbReference>
<dbReference type="InterPro" id="IPR050121">
    <property type="entry name" value="Cytochrome_P450_monoxygenase"/>
</dbReference>
<dbReference type="InterPro" id="IPR017972">
    <property type="entry name" value="Cyt_P450_CS"/>
</dbReference>
<dbReference type="GO" id="GO:0016705">
    <property type="term" value="F:oxidoreductase activity, acting on paired donors, with incorporation or reduction of molecular oxygen"/>
    <property type="evidence" value="ECO:0007669"/>
    <property type="project" value="InterPro"/>
</dbReference>
<evidence type="ECO:0000313" key="8">
    <source>
        <dbReference type="Proteomes" id="UP000566819"/>
    </source>
</evidence>
<comment type="cofactor">
    <cofactor evidence="1 5">
        <name>heme</name>
        <dbReference type="ChEBI" id="CHEBI:30413"/>
    </cofactor>
</comment>
<dbReference type="GO" id="GO:0005506">
    <property type="term" value="F:iron ion binding"/>
    <property type="evidence" value="ECO:0007669"/>
    <property type="project" value="InterPro"/>
</dbReference>
<dbReference type="InterPro" id="IPR001128">
    <property type="entry name" value="Cyt_P450"/>
</dbReference>
<evidence type="ECO:0000256" key="3">
    <source>
        <dbReference type="ARBA" id="ARBA00022723"/>
    </source>
</evidence>
<dbReference type="GO" id="GO:0020037">
    <property type="term" value="F:heme binding"/>
    <property type="evidence" value="ECO:0007669"/>
    <property type="project" value="InterPro"/>
</dbReference>
<dbReference type="InterPro" id="IPR002401">
    <property type="entry name" value="Cyt_P450_E_grp-I"/>
</dbReference>
<feature type="binding site" description="axial binding residue" evidence="5">
    <location>
        <position position="444"/>
    </location>
    <ligand>
        <name>heme</name>
        <dbReference type="ChEBI" id="CHEBI:30413"/>
    </ligand>
    <ligandPart>
        <name>Fe</name>
        <dbReference type="ChEBI" id="CHEBI:18248"/>
    </ligandPart>
</feature>
<dbReference type="PANTHER" id="PTHR24305:SF232">
    <property type="entry name" value="P450, PUTATIVE (EUROFUNG)-RELATED"/>
    <property type="match status" value="1"/>
</dbReference>
<dbReference type="GO" id="GO:0004497">
    <property type="term" value="F:monooxygenase activity"/>
    <property type="evidence" value="ECO:0007669"/>
    <property type="project" value="UniProtKB-KW"/>
</dbReference>
<dbReference type="SUPFAM" id="SSF48264">
    <property type="entry name" value="Cytochrome P450"/>
    <property type="match status" value="1"/>
</dbReference>
<dbReference type="PRINTS" id="PR00463">
    <property type="entry name" value="EP450I"/>
</dbReference>
<evidence type="ECO:0000256" key="6">
    <source>
        <dbReference type="RuleBase" id="RU000461"/>
    </source>
</evidence>
<dbReference type="Proteomes" id="UP000566819">
    <property type="component" value="Unassembled WGS sequence"/>
</dbReference>